<feature type="domain" description="SEA" evidence="12">
    <location>
        <begin position="114"/>
        <end position="229"/>
    </location>
</feature>
<feature type="disulfide bond" evidence="9">
    <location>
        <begin position="529"/>
        <end position="544"/>
    </location>
</feature>
<dbReference type="OrthoDB" id="10070760at2759"/>
<dbReference type="GO" id="GO:0016324">
    <property type="term" value="C:apical plasma membrane"/>
    <property type="evidence" value="ECO:0007669"/>
    <property type="project" value="TreeGrafter"/>
</dbReference>
<dbReference type="RefSeq" id="XP_013407593.1">
    <property type="nucleotide sequence ID" value="XM_013552139.1"/>
</dbReference>
<feature type="disulfide bond" evidence="9">
    <location>
        <begin position="436"/>
        <end position="448"/>
    </location>
</feature>
<dbReference type="Proteomes" id="UP000085678">
    <property type="component" value="Unplaced"/>
</dbReference>
<feature type="disulfide bond" evidence="9">
    <location>
        <begin position="362"/>
        <end position="374"/>
    </location>
</feature>
<sequence>MDQQTTSDSNHAYDNAAYVSMNDGAIQNGLNPKNIEIKIEPNINGSDIKSKTSTPSPQSSATESSSHSSEKKNSARFSVFVVCSVLATIVLGAAIFVSIYFATSDPAQNTNEAAQKTVVGELTISNWNYSPDLQDPASKEYKNLAYVFCTEIDAVYKRSRFAHLYAGCQVTQFRAGSVRVTYKIGFKTNSDEMVGKAVETLNNAVREEGDAFTGWKIDISKVKFSVALLTAATSTPATPTLSVTTSLKEKNVTSTTGTTSFVTTGDTYSTVTKIVSTSTPTSTVKTTTASLLRSTVMTHSPVTTVNTSTPGTSSTAIPTTPYPCGAFQWACLDGSACVWESWLCDREDDCSDGSDEMQNCVCTDTEFRCDNGKCIRPSLKCDNRNQCGDYSDEAGCPCLVNQFRCQTTPLCVHEDHWCDGTPDCPDGSDELQNCTCLSSQGKCSSGQCIPGSKLCDRRLDCQDRSDETWCPCGSWEFRCENGLCYDKSRWCDGKDDCFDGSDEKPNCTCLREQTKCKTSGKCIMDYQICDGTEHCEDGSDEMNCNCSVTQFQCGTGQCIEVQKYCDGDPDCPDNSDEPGLKCVLVFKERLS</sequence>
<dbReference type="KEGG" id="lak:106171694"/>
<dbReference type="Gene3D" id="4.10.400.10">
    <property type="entry name" value="Low-density Lipoprotein Receptor"/>
    <property type="match status" value="7"/>
</dbReference>
<dbReference type="InterPro" id="IPR000082">
    <property type="entry name" value="SEA_dom"/>
</dbReference>
<dbReference type="GO" id="GO:0043235">
    <property type="term" value="C:receptor complex"/>
    <property type="evidence" value="ECO:0007669"/>
    <property type="project" value="TreeGrafter"/>
</dbReference>
<feature type="region of interest" description="Disordered" evidence="10">
    <location>
        <begin position="37"/>
        <end position="68"/>
    </location>
</feature>
<dbReference type="SMART" id="SM00200">
    <property type="entry name" value="SEA"/>
    <property type="match status" value="1"/>
</dbReference>
<evidence type="ECO:0000256" key="3">
    <source>
        <dbReference type="ARBA" id="ARBA00022737"/>
    </source>
</evidence>
<dbReference type="InterPro" id="IPR036364">
    <property type="entry name" value="SEA_dom_sf"/>
</dbReference>
<feature type="disulfide bond" evidence="9">
    <location>
        <begin position="381"/>
        <end position="396"/>
    </location>
</feature>
<organism evidence="13 14">
    <name type="scientific">Lingula anatina</name>
    <name type="common">Brachiopod</name>
    <name type="synonym">Lingula unguis</name>
    <dbReference type="NCBI Taxonomy" id="7574"/>
    <lineage>
        <taxon>Eukaryota</taxon>
        <taxon>Metazoa</taxon>
        <taxon>Spiralia</taxon>
        <taxon>Lophotrochozoa</taxon>
        <taxon>Brachiopoda</taxon>
        <taxon>Linguliformea</taxon>
        <taxon>Lingulata</taxon>
        <taxon>Lingulida</taxon>
        <taxon>Linguloidea</taxon>
        <taxon>Lingulidae</taxon>
        <taxon>Lingula</taxon>
    </lineage>
</organism>
<feature type="compositionally biased region" description="Low complexity" evidence="10">
    <location>
        <begin position="51"/>
        <end position="67"/>
    </location>
</feature>
<keyword evidence="8" id="KW-0325">Glycoprotein</keyword>
<feature type="disulfide bond" evidence="9">
    <location>
        <begin position="553"/>
        <end position="571"/>
    </location>
</feature>
<evidence type="ECO:0000256" key="8">
    <source>
        <dbReference type="ARBA" id="ARBA00023180"/>
    </source>
</evidence>
<keyword evidence="5 11" id="KW-0472">Membrane</keyword>
<dbReference type="PRINTS" id="PR00261">
    <property type="entry name" value="LDLRECEPTOR"/>
</dbReference>
<protein>
    <submittedName>
        <fullName evidence="14">SCO-spondin-like</fullName>
    </submittedName>
</protein>
<evidence type="ECO:0000256" key="1">
    <source>
        <dbReference type="ARBA" id="ARBA00004167"/>
    </source>
</evidence>
<dbReference type="AlphaFoldDB" id="A0A1S3JB91"/>
<evidence type="ECO:0000256" key="7">
    <source>
        <dbReference type="ARBA" id="ARBA00023170"/>
    </source>
</evidence>
<feature type="disulfide bond" evidence="9">
    <location>
        <begin position="546"/>
        <end position="558"/>
    </location>
</feature>
<dbReference type="STRING" id="7574.A0A1S3JB91"/>
<evidence type="ECO:0000256" key="11">
    <source>
        <dbReference type="SAM" id="Phobius"/>
    </source>
</evidence>
<evidence type="ECO:0000313" key="14">
    <source>
        <dbReference type="RefSeq" id="XP_013407593.1"/>
    </source>
</evidence>
<dbReference type="PROSITE" id="PS01209">
    <property type="entry name" value="LDLRA_1"/>
    <property type="match status" value="1"/>
</dbReference>
<keyword evidence="6 9" id="KW-1015">Disulfide bond</keyword>
<dbReference type="GeneID" id="106171694"/>
<evidence type="ECO:0000256" key="4">
    <source>
        <dbReference type="ARBA" id="ARBA00022989"/>
    </source>
</evidence>
<dbReference type="PROSITE" id="PS50024">
    <property type="entry name" value="SEA"/>
    <property type="match status" value="1"/>
</dbReference>
<feature type="disulfide bond" evidence="9">
    <location>
        <begin position="479"/>
        <end position="497"/>
    </location>
</feature>
<evidence type="ECO:0000259" key="12">
    <source>
        <dbReference type="PROSITE" id="PS50024"/>
    </source>
</evidence>
<keyword evidence="4 11" id="KW-1133">Transmembrane helix</keyword>
<dbReference type="InterPro" id="IPR051221">
    <property type="entry name" value="LDLR-related"/>
</dbReference>
<gene>
    <name evidence="14" type="primary">LOC106171694</name>
</gene>
<feature type="transmembrane region" description="Helical" evidence="11">
    <location>
        <begin position="77"/>
        <end position="101"/>
    </location>
</feature>
<dbReference type="InterPro" id="IPR023415">
    <property type="entry name" value="LDLR_class-A_CS"/>
</dbReference>
<dbReference type="PANTHER" id="PTHR22722:SF14">
    <property type="entry name" value="MEGALIN, ISOFORM A"/>
    <property type="match status" value="1"/>
</dbReference>
<dbReference type="InterPro" id="IPR002172">
    <property type="entry name" value="LDrepeatLR_classA_rpt"/>
</dbReference>
<dbReference type="InterPro" id="IPR036055">
    <property type="entry name" value="LDL_receptor-like_sf"/>
</dbReference>
<keyword evidence="7" id="KW-0675">Receptor</keyword>
<dbReference type="Pfam" id="PF00057">
    <property type="entry name" value="Ldl_recept_a"/>
    <property type="match status" value="7"/>
</dbReference>
<feature type="disulfide bond" evidence="9">
    <location>
        <begin position="443"/>
        <end position="461"/>
    </location>
</feature>
<feature type="disulfide bond" evidence="9">
    <location>
        <begin position="455"/>
        <end position="470"/>
    </location>
</feature>
<evidence type="ECO:0000256" key="9">
    <source>
        <dbReference type="PROSITE-ProRule" id="PRU00124"/>
    </source>
</evidence>
<dbReference type="SUPFAM" id="SSF82671">
    <property type="entry name" value="SEA domain"/>
    <property type="match status" value="1"/>
</dbReference>
<dbReference type="GO" id="GO:0042562">
    <property type="term" value="F:hormone binding"/>
    <property type="evidence" value="ECO:0007669"/>
    <property type="project" value="TreeGrafter"/>
</dbReference>
<accession>A0A1S3JB91</accession>
<dbReference type="SMART" id="SM00192">
    <property type="entry name" value="LDLa"/>
    <property type="match status" value="7"/>
</dbReference>
<keyword evidence="13" id="KW-1185">Reference proteome</keyword>
<reference evidence="14" key="1">
    <citation type="submission" date="2025-08" db="UniProtKB">
        <authorList>
            <consortium name="RefSeq"/>
        </authorList>
    </citation>
    <scope>IDENTIFICATION</scope>
    <source>
        <tissue evidence="14">Gonads</tissue>
    </source>
</reference>
<evidence type="ECO:0000256" key="2">
    <source>
        <dbReference type="ARBA" id="ARBA00022692"/>
    </source>
</evidence>
<evidence type="ECO:0000256" key="5">
    <source>
        <dbReference type="ARBA" id="ARBA00023136"/>
    </source>
</evidence>
<dbReference type="InParanoid" id="A0A1S3JB91"/>
<dbReference type="PROSITE" id="PS50068">
    <property type="entry name" value="LDLRA_2"/>
    <property type="match status" value="7"/>
</dbReference>
<dbReference type="GO" id="GO:0006898">
    <property type="term" value="P:receptor-mediated endocytosis"/>
    <property type="evidence" value="ECO:0007669"/>
    <property type="project" value="TreeGrafter"/>
</dbReference>
<dbReference type="Pfam" id="PF01390">
    <property type="entry name" value="SEA"/>
    <property type="match status" value="1"/>
</dbReference>
<evidence type="ECO:0000313" key="13">
    <source>
        <dbReference type="Proteomes" id="UP000085678"/>
    </source>
</evidence>
<feature type="disulfide bond" evidence="9">
    <location>
        <begin position="472"/>
        <end position="484"/>
    </location>
</feature>
<comment type="caution">
    <text evidence="9">Lacks conserved residue(s) required for the propagation of feature annotation.</text>
</comment>
<dbReference type="PANTHER" id="PTHR22722">
    <property type="entry name" value="LOW-DENSITY LIPOPROTEIN RECEPTOR-RELATED PROTEIN 2-RELATED"/>
    <property type="match status" value="1"/>
</dbReference>
<proteinExistence type="predicted"/>
<dbReference type="Gene3D" id="3.30.70.960">
    <property type="entry name" value="SEA domain"/>
    <property type="match status" value="1"/>
</dbReference>
<keyword evidence="3" id="KW-0677">Repeat</keyword>
<name>A0A1S3JB91_LINAN</name>
<dbReference type="SUPFAM" id="SSF57424">
    <property type="entry name" value="LDL receptor-like module"/>
    <property type="match status" value="7"/>
</dbReference>
<evidence type="ECO:0000256" key="10">
    <source>
        <dbReference type="SAM" id="MobiDB-lite"/>
    </source>
</evidence>
<evidence type="ECO:0000256" key="6">
    <source>
        <dbReference type="ARBA" id="ARBA00023157"/>
    </source>
</evidence>
<dbReference type="CDD" id="cd00112">
    <property type="entry name" value="LDLa"/>
    <property type="match status" value="7"/>
</dbReference>
<feature type="disulfide bond" evidence="9">
    <location>
        <begin position="369"/>
        <end position="387"/>
    </location>
</feature>
<keyword evidence="2 11" id="KW-0812">Transmembrane</keyword>
<comment type="subcellular location">
    <subcellularLocation>
        <location evidence="1">Membrane</location>
        <topology evidence="1">Single-pass membrane protein</topology>
    </subcellularLocation>
</comment>